<comment type="caution">
    <text evidence="6">The sequence shown here is derived from an EMBL/GenBank/DDBJ whole genome shotgun (WGS) entry which is preliminary data.</text>
</comment>
<reference evidence="6 7" key="1">
    <citation type="journal article" date="2013" name="BMC Genomics">
        <title>The miniature genome of a carnivorous plant Genlisea aurea contains a low number of genes and short non-coding sequences.</title>
        <authorList>
            <person name="Leushkin E.V."/>
            <person name="Sutormin R.A."/>
            <person name="Nabieva E.R."/>
            <person name="Penin A.A."/>
            <person name="Kondrashov A.S."/>
            <person name="Logacheva M.D."/>
        </authorList>
    </citation>
    <scope>NUCLEOTIDE SEQUENCE [LARGE SCALE GENOMIC DNA]</scope>
</reference>
<dbReference type="Proteomes" id="UP000015453">
    <property type="component" value="Unassembled WGS sequence"/>
</dbReference>
<name>S8E6D2_9LAMI</name>
<organism evidence="6 7">
    <name type="scientific">Genlisea aurea</name>
    <dbReference type="NCBI Taxonomy" id="192259"/>
    <lineage>
        <taxon>Eukaryota</taxon>
        <taxon>Viridiplantae</taxon>
        <taxon>Streptophyta</taxon>
        <taxon>Embryophyta</taxon>
        <taxon>Tracheophyta</taxon>
        <taxon>Spermatophyta</taxon>
        <taxon>Magnoliopsida</taxon>
        <taxon>eudicotyledons</taxon>
        <taxon>Gunneridae</taxon>
        <taxon>Pentapetalae</taxon>
        <taxon>asterids</taxon>
        <taxon>lamiids</taxon>
        <taxon>Lamiales</taxon>
        <taxon>Lentibulariaceae</taxon>
        <taxon>Genlisea</taxon>
    </lineage>
</organism>
<dbReference type="Pfam" id="PF13833">
    <property type="entry name" value="EF-hand_8"/>
    <property type="match status" value="1"/>
</dbReference>
<keyword evidence="2" id="KW-0677">Repeat</keyword>
<dbReference type="InterPro" id="IPR002048">
    <property type="entry name" value="EF_hand_dom"/>
</dbReference>
<dbReference type="GO" id="GO:0005509">
    <property type="term" value="F:calcium ion binding"/>
    <property type="evidence" value="ECO:0007669"/>
    <property type="project" value="InterPro"/>
</dbReference>
<dbReference type="InterPro" id="IPR039647">
    <property type="entry name" value="EF_hand_pair_protein_CML-like"/>
</dbReference>
<feature type="domain" description="EF-hand" evidence="5">
    <location>
        <begin position="68"/>
        <end position="103"/>
    </location>
</feature>
<dbReference type="SUPFAM" id="SSF47473">
    <property type="entry name" value="EF-hand"/>
    <property type="match status" value="1"/>
</dbReference>
<dbReference type="PROSITE" id="PS00018">
    <property type="entry name" value="EF_HAND_1"/>
    <property type="match status" value="2"/>
</dbReference>
<dbReference type="PROSITE" id="PS50222">
    <property type="entry name" value="EF_HAND_2"/>
    <property type="match status" value="3"/>
</dbReference>
<dbReference type="AlphaFoldDB" id="S8E6D2"/>
<feature type="domain" description="EF-hand" evidence="5">
    <location>
        <begin position="32"/>
        <end position="67"/>
    </location>
</feature>
<dbReference type="Pfam" id="PF13499">
    <property type="entry name" value="EF-hand_7"/>
    <property type="match status" value="1"/>
</dbReference>
<dbReference type="PANTHER" id="PTHR10891">
    <property type="entry name" value="EF-HAND CALCIUM-BINDING DOMAIN CONTAINING PROTEIN"/>
    <property type="match status" value="1"/>
</dbReference>
<dbReference type="OrthoDB" id="26525at2759"/>
<evidence type="ECO:0000313" key="6">
    <source>
        <dbReference type="EMBL" id="EPS71378.1"/>
    </source>
</evidence>
<sequence length="169" mass="18808">FSSKKLNRDAKTPKSRSGSSSAGSPLSVIPPKKRGELDEVFRHFDANSDGKISASELRSYFASIGDHMSLEDAELIIGHFDRDGDNQLCFQDFKRMMEEENDRDADLMAAFGVFEVERGSGRITPRSLQRALRQLGDPKSYDDCVAMIGVFDSDGKGELGYGEFHRMMA</sequence>
<feature type="non-terminal residue" evidence="6">
    <location>
        <position position="1"/>
    </location>
</feature>
<evidence type="ECO:0000256" key="2">
    <source>
        <dbReference type="ARBA" id="ARBA00022737"/>
    </source>
</evidence>
<keyword evidence="7" id="KW-1185">Reference proteome</keyword>
<dbReference type="Gene3D" id="1.10.238.10">
    <property type="entry name" value="EF-hand"/>
    <property type="match status" value="2"/>
</dbReference>
<evidence type="ECO:0000256" key="4">
    <source>
        <dbReference type="SAM" id="MobiDB-lite"/>
    </source>
</evidence>
<feature type="compositionally biased region" description="Low complexity" evidence="4">
    <location>
        <begin position="15"/>
        <end position="27"/>
    </location>
</feature>
<dbReference type="InterPro" id="IPR018247">
    <property type="entry name" value="EF_Hand_1_Ca_BS"/>
</dbReference>
<evidence type="ECO:0000259" key="5">
    <source>
        <dbReference type="PROSITE" id="PS50222"/>
    </source>
</evidence>
<feature type="non-terminal residue" evidence="6">
    <location>
        <position position="169"/>
    </location>
</feature>
<keyword evidence="1" id="KW-0479">Metal-binding</keyword>
<gene>
    <name evidence="6" type="ORF">M569_03381</name>
</gene>
<keyword evidence="3" id="KW-0106">Calcium</keyword>
<protein>
    <recommendedName>
        <fullName evidence="5">EF-hand domain-containing protein</fullName>
    </recommendedName>
</protein>
<feature type="compositionally biased region" description="Basic and acidic residues" evidence="4">
    <location>
        <begin position="1"/>
        <end position="12"/>
    </location>
</feature>
<evidence type="ECO:0000256" key="3">
    <source>
        <dbReference type="ARBA" id="ARBA00022837"/>
    </source>
</evidence>
<dbReference type="EMBL" id="AUSU01001283">
    <property type="protein sequence ID" value="EPS71378.1"/>
    <property type="molecule type" value="Genomic_DNA"/>
</dbReference>
<dbReference type="InterPro" id="IPR011992">
    <property type="entry name" value="EF-hand-dom_pair"/>
</dbReference>
<dbReference type="CDD" id="cd00051">
    <property type="entry name" value="EFh"/>
    <property type="match status" value="1"/>
</dbReference>
<feature type="region of interest" description="Disordered" evidence="4">
    <location>
        <begin position="1"/>
        <end position="32"/>
    </location>
</feature>
<feature type="domain" description="EF-hand" evidence="5">
    <location>
        <begin position="139"/>
        <end position="169"/>
    </location>
</feature>
<proteinExistence type="predicted"/>
<evidence type="ECO:0000313" key="7">
    <source>
        <dbReference type="Proteomes" id="UP000015453"/>
    </source>
</evidence>
<evidence type="ECO:0000256" key="1">
    <source>
        <dbReference type="ARBA" id="ARBA00022723"/>
    </source>
</evidence>
<dbReference type="SMART" id="SM00054">
    <property type="entry name" value="EFh"/>
    <property type="match status" value="3"/>
</dbReference>
<accession>S8E6D2</accession>